<dbReference type="Proteomes" id="UP001431429">
    <property type="component" value="Unassembled WGS sequence"/>
</dbReference>
<dbReference type="SUPFAM" id="SSF48264">
    <property type="entry name" value="Cytochrome P450"/>
    <property type="match status" value="1"/>
</dbReference>
<keyword evidence="4" id="KW-1185">Reference proteome</keyword>
<sequence>MNRKEDLLPFPFPSRDGLGPLPEFAELRRHTPVVKVRLPSGDTAWLVTRHADVRRVLADPRFSRSRATRGEGPRINRTTTLPDSILAADPPDHSRLRKLIAPALTGRRAEAMRSSIALLTDDLLMKLARQPSPRDLVAHFTRPLPLAVICDLLGTPRVDGERLDAWNEALRSVTARSDAEVTAAVEEMTDYLIGLIAAKRADPAQDMLSALIAARDEGDQLSEGELISFCIVLLAGGYGTTSNRLAGLVHLLLEQPERYALLCREPALIPSAVEELLRYAQATLGANLRVATEDTVLGGVKIKEGEAVIAPTSSANHDEHIYPEPDLLDLTRAAPSHLAFGHGAHFCAGAQLARVQIQEALTGLTRHFPSLHAAARPDWTSGLTTRAPRTLPVGW</sequence>
<dbReference type="InterPro" id="IPR001128">
    <property type="entry name" value="Cyt_P450"/>
</dbReference>
<keyword evidence="2" id="KW-0560">Oxidoreductase</keyword>
<dbReference type="CDD" id="cd11031">
    <property type="entry name" value="Cyp158A-like"/>
    <property type="match status" value="1"/>
</dbReference>
<reference evidence="3" key="1">
    <citation type="submission" date="2022-06" db="EMBL/GenBank/DDBJ databases">
        <title>Genome public.</title>
        <authorList>
            <person name="Sun Q."/>
        </authorList>
    </citation>
    <scope>NUCLEOTIDE SEQUENCE</scope>
    <source>
        <strain evidence="3">CWNU-1</strain>
    </source>
</reference>
<dbReference type="Gene3D" id="1.10.630.10">
    <property type="entry name" value="Cytochrome P450"/>
    <property type="match status" value="1"/>
</dbReference>
<comment type="caution">
    <text evidence="3">The sequence shown here is derived from an EMBL/GenBank/DDBJ whole genome shotgun (WGS) entry which is preliminary data.</text>
</comment>
<organism evidence="3 4">
    <name type="scientific">Streptomyces albipurpureus</name>
    <dbReference type="NCBI Taxonomy" id="2897419"/>
    <lineage>
        <taxon>Bacteria</taxon>
        <taxon>Bacillati</taxon>
        <taxon>Actinomycetota</taxon>
        <taxon>Actinomycetes</taxon>
        <taxon>Kitasatosporales</taxon>
        <taxon>Streptomycetaceae</taxon>
        <taxon>Streptomyces</taxon>
    </lineage>
</organism>
<dbReference type="PRINTS" id="PR00385">
    <property type="entry name" value="P450"/>
</dbReference>
<evidence type="ECO:0000313" key="3">
    <source>
        <dbReference type="EMBL" id="MCM2392529.1"/>
    </source>
</evidence>
<name>A0ABT0UX60_9ACTN</name>
<dbReference type="PRINTS" id="PR00359">
    <property type="entry name" value="BP450"/>
</dbReference>
<dbReference type="EMBL" id="JAMQAW010000041">
    <property type="protein sequence ID" value="MCM2392529.1"/>
    <property type="molecule type" value="Genomic_DNA"/>
</dbReference>
<dbReference type="InterPro" id="IPR002397">
    <property type="entry name" value="Cyt_P450_B"/>
</dbReference>
<dbReference type="RefSeq" id="WP_250922855.1">
    <property type="nucleotide sequence ID" value="NZ_JAMQAW010000041.1"/>
</dbReference>
<comment type="similarity">
    <text evidence="1 2">Belongs to the cytochrome P450 family.</text>
</comment>
<dbReference type="PANTHER" id="PTHR46696:SF1">
    <property type="entry name" value="CYTOCHROME P450 YJIB-RELATED"/>
    <property type="match status" value="1"/>
</dbReference>
<keyword evidence="2" id="KW-0503">Monooxygenase</keyword>
<proteinExistence type="inferred from homology"/>
<evidence type="ECO:0000313" key="4">
    <source>
        <dbReference type="Proteomes" id="UP001431429"/>
    </source>
</evidence>
<dbReference type="PROSITE" id="PS00086">
    <property type="entry name" value="CYTOCHROME_P450"/>
    <property type="match status" value="1"/>
</dbReference>
<dbReference type="InterPro" id="IPR017972">
    <property type="entry name" value="Cyt_P450_CS"/>
</dbReference>
<dbReference type="InterPro" id="IPR036396">
    <property type="entry name" value="Cyt_P450_sf"/>
</dbReference>
<accession>A0ABT0UX60</accession>
<evidence type="ECO:0000256" key="2">
    <source>
        <dbReference type="RuleBase" id="RU000461"/>
    </source>
</evidence>
<gene>
    <name evidence="3" type="ORF">NBG84_30315</name>
</gene>
<keyword evidence="2" id="KW-0479">Metal-binding</keyword>
<protein>
    <submittedName>
        <fullName evidence="3">Cytochrome P450</fullName>
    </submittedName>
</protein>
<evidence type="ECO:0000256" key="1">
    <source>
        <dbReference type="ARBA" id="ARBA00010617"/>
    </source>
</evidence>
<keyword evidence="2" id="KW-0349">Heme</keyword>
<dbReference type="PANTHER" id="PTHR46696">
    <property type="entry name" value="P450, PUTATIVE (EUROFUNG)-RELATED"/>
    <property type="match status" value="1"/>
</dbReference>
<dbReference type="Pfam" id="PF00067">
    <property type="entry name" value="p450"/>
    <property type="match status" value="1"/>
</dbReference>
<keyword evidence="2" id="KW-0408">Iron</keyword>